<gene>
    <name evidence="2" type="ORF">AAC691_19780</name>
</gene>
<keyword evidence="1" id="KW-0472">Membrane</keyword>
<organism evidence="2 3">
    <name type="scientific">Nguyenibacter vanlangensis</name>
    <dbReference type="NCBI Taxonomy" id="1216886"/>
    <lineage>
        <taxon>Bacteria</taxon>
        <taxon>Pseudomonadati</taxon>
        <taxon>Pseudomonadota</taxon>
        <taxon>Alphaproteobacteria</taxon>
        <taxon>Acetobacterales</taxon>
        <taxon>Acetobacteraceae</taxon>
        <taxon>Nguyenibacter</taxon>
    </lineage>
</organism>
<sequence length="41" mass="4282">MADCPVKCPVKSPCVKGIVALGLVVALICFFKKKACCKAKA</sequence>
<evidence type="ECO:0000313" key="2">
    <source>
        <dbReference type="EMBL" id="XAE42466.1"/>
    </source>
</evidence>
<evidence type="ECO:0000256" key="1">
    <source>
        <dbReference type="SAM" id="Phobius"/>
    </source>
</evidence>
<keyword evidence="1" id="KW-0812">Transmembrane</keyword>
<name>A0ABZ3D4H1_9PROT</name>
<proteinExistence type="predicted"/>
<protein>
    <recommendedName>
        <fullName evidence="4">PEP-CTERM protein-sorting domain-containing protein</fullName>
    </recommendedName>
</protein>
<keyword evidence="1" id="KW-1133">Transmembrane helix</keyword>
<dbReference type="EMBL" id="CP152276">
    <property type="protein sequence ID" value="XAE42466.1"/>
    <property type="molecule type" value="Genomic_DNA"/>
</dbReference>
<dbReference type="Proteomes" id="UP001449795">
    <property type="component" value="Chromosome"/>
</dbReference>
<evidence type="ECO:0008006" key="4">
    <source>
        <dbReference type="Google" id="ProtNLM"/>
    </source>
</evidence>
<feature type="transmembrane region" description="Helical" evidence="1">
    <location>
        <begin position="15"/>
        <end position="31"/>
    </location>
</feature>
<accession>A0ABZ3D4H1</accession>
<evidence type="ECO:0000313" key="3">
    <source>
        <dbReference type="Proteomes" id="UP001449795"/>
    </source>
</evidence>
<reference evidence="2 3" key="1">
    <citation type="submission" date="2024-04" db="EMBL/GenBank/DDBJ databases">
        <title>Complete genome sequence of Nguyenibacter vanlangesis HBCM-1154, a strain capable of nitrogen fixation, IAA production, and phosphorus solubilization isolated from sugarcane soil.</title>
        <authorList>
            <person name="MY HANH P."/>
        </authorList>
    </citation>
    <scope>NUCLEOTIDE SEQUENCE [LARGE SCALE GENOMIC DNA]</scope>
    <source>
        <strain evidence="2 3">HBCM 1154</strain>
    </source>
</reference>
<keyword evidence="3" id="KW-1185">Reference proteome</keyword>
<dbReference type="RefSeq" id="WP_281362898.1">
    <property type="nucleotide sequence ID" value="NZ_CP152276.1"/>
</dbReference>